<keyword evidence="2" id="KW-1185">Reference proteome</keyword>
<proteinExistence type="predicted"/>
<dbReference type="RefSeq" id="WP_091806745.1">
    <property type="nucleotide sequence ID" value="NZ_CP016353.1"/>
</dbReference>
<accession>A0A222VVS2</accession>
<name>A0A222VVS2_9PSEU</name>
<gene>
    <name evidence="1" type="ORF">SAMN05421630_10735</name>
</gene>
<dbReference type="AlphaFoldDB" id="A0A222VVS2"/>
<dbReference type="KEGG" id="pmad:BAY61_25645"/>
<protein>
    <submittedName>
        <fullName evidence="1">Uncharacterized protein</fullName>
    </submittedName>
</protein>
<dbReference type="EMBL" id="FMZE01000007">
    <property type="protein sequence ID" value="SDD26177.1"/>
    <property type="molecule type" value="Genomic_DNA"/>
</dbReference>
<evidence type="ECO:0000313" key="2">
    <source>
        <dbReference type="Proteomes" id="UP000199494"/>
    </source>
</evidence>
<evidence type="ECO:0000313" key="1">
    <source>
        <dbReference type="EMBL" id="SDD26177.1"/>
    </source>
</evidence>
<organism evidence="1 2">
    <name type="scientific">Prauserella marina</name>
    <dbReference type="NCBI Taxonomy" id="530584"/>
    <lineage>
        <taxon>Bacteria</taxon>
        <taxon>Bacillati</taxon>
        <taxon>Actinomycetota</taxon>
        <taxon>Actinomycetes</taxon>
        <taxon>Pseudonocardiales</taxon>
        <taxon>Pseudonocardiaceae</taxon>
        <taxon>Prauserella</taxon>
    </lineage>
</organism>
<sequence>MKAPCKCAPAFCVERRRQEAGTDVHGQRRKGLTILWPVGAVVVVAAVVVTTTLLTGGGGEDHAAADG</sequence>
<reference evidence="1 2" key="1">
    <citation type="submission" date="2016-10" db="EMBL/GenBank/DDBJ databases">
        <authorList>
            <person name="de Groot N.N."/>
        </authorList>
    </citation>
    <scope>NUCLEOTIDE SEQUENCE [LARGE SCALE GENOMIC DNA]</scope>
    <source>
        <strain evidence="1 2">CGMCC 4.5506</strain>
    </source>
</reference>
<dbReference type="Proteomes" id="UP000199494">
    <property type="component" value="Unassembled WGS sequence"/>
</dbReference>